<accession>A0A6C1DRC1</accession>
<feature type="compositionally biased region" description="Basic and acidic residues" evidence="1">
    <location>
        <begin position="74"/>
        <end position="86"/>
    </location>
</feature>
<dbReference type="EMBL" id="CP048988">
    <property type="protein sequence ID" value="QID79576.1"/>
    <property type="molecule type" value="Genomic_DNA"/>
</dbReference>
<feature type="region of interest" description="Disordered" evidence="1">
    <location>
        <begin position="74"/>
        <end position="116"/>
    </location>
</feature>
<evidence type="ECO:0000313" key="2">
    <source>
        <dbReference type="EMBL" id="QID79576.1"/>
    </source>
</evidence>
<reference evidence="2 3" key="1">
    <citation type="journal article" date="2019" name="BMC Genomics">
        <title>Chromosome level assembly and comparative genome analysis confirm lager-brewing yeasts originated from a single hybridization.</title>
        <authorList>
            <person name="Salazar A.N."/>
            <person name="Gorter de Vries A.R."/>
            <person name="van den Broek M."/>
            <person name="Brouwers N."/>
            <person name="de la Torre Cortes P."/>
            <person name="Kuijpers N.G.A."/>
            <person name="Daran J.G."/>
            <person name="Abeel T."/>
        </authorList>
    </citation>
    <scope>NUCLEOTIDE SEQUENCE [LARGE SCALE GENOMIC DNA]</scope>
    <source>
        <strain evidence="2 3">CBS 1483</strain>
    </source>
</reference>
<protein>
    <recommendedName>
        <fullName evidence="4">YGR035C-like protein</fullName>
    </recommendedName>
</protein>
<sequence length="116" mass="12907">MLLTPAKTTRTEDSANSTDDSSKSSNSFMRAIVSSLMVKPITSLTNTVTCRQSSHHNSSPSKITRYDLIKAAAENDLKRSKSQGREKSRRNSNRRNNEEIFVANTASEIQRTKSSI</sequence>
<dbReference type="OrthoDB" id="4064807at2759"/>
<name>A0A6C1DRC1_SACPS</name>
<feature type="compositionally biased region" description="Low complexity" evidence="1">
    <location>
        <begin position="14"/>
        <end position="26"/>
    </location>
</feature>
<dbReference type="Proteomes" id="UP000501346">
    <property type="component" value="Chromosome ScVII"/>
</dbReference>
<gene>
    <name evidence="2" type="ORF">GRS66_001851</name>
</gene>
<feature type="region of interest" description="Disordered" evidence="1">
    <location>
        <begin position="1"/>
        <end position="26"/>
    </location>
</feature>
<evidence type="ECO:0000313" key="3">
    <source>
        <dbReference type="Proteomes" id="UP000501346"/>
    </source>
</evidence>
<evidence type="ECO:0008006" key="4">
    <source>
        <dbReference type="Google" id="ProtNLM"/>
    </source>
</evidence>
<organism evidence="2 3">
    <name type="scientific">Saccharomyces pastorianus</name>
    <name type="common">Lager yeast</name>
    <name type="synonym">Saccharomyces cerevisiae x Saccharomyces eubayanus</name>
    <dbReference type="NCBI Taxonomy" id="27292"/>
    <lineage>
        <taxon>Eukaryota</taxon>
        <taxon>Fungi</taxon>
        <taxon>Dikarya</taxon>
        <taxon>Ascomycota</taxon>
        <taxon>Saccharomycotina</taxon>
        <taxon>Saccharomycetes</taxon>
        <taxon>Saccharomycetales</taxon>
        <taxon>Saccharomycetaceae</taxon>
        <taxon>Saccharomyces</taxon>
    </lineage>
</organism>
<proteinExistence type="predicted"/>
<feature type="compositionally biased region" description="Polar residues" evidence="1">
    <location>
        <begin position="104"/>
        <end position="116"/>
    </location>
</feature>
<evidence type="ECO:0000256" key="1">
    <source>
        <dbReference type="SAM" id="MobiDB-lite"/>
    </source>
</evidence>
<keyword evidence="3" id="KW-1185">Reference proteome</keyword>
<dbReference type="AlphaFoldDB" id="A0A6C1DRC1"/>